<keyword evidence="3" id="KW-1185">Reference proteome</keyword>
<evidence type="ECO:0000256" key="1">
    <source>
        <dbReference type="SAM" id="MobiDB-lite"/>
    </source>
</evidence>
<dbReference type="EMBL" id="LHQR01000014">
    <property type="protein sequence ID" value="KXG53051.1"/>
    <property type="molecule type" value="Genomic_DNA"/>
</dbReference>
<dbReference type="Proteomes" id="UP000070168">
    <property type="component" value="Unassembled WGS sequence"/>
</dbReference>
<protein>
    <submittedName>
        <fullName evidence="2">Uncharacterized protein</fullName>
    </submittedName>
</protein>
<dbReference type="GeneID" id="63703114"/>
<feature type="compositionally biased region" description="Polar residues" evidence="1">
    <location>
        <begin position="38"/>
        <end position="71"/>
    </location>
</feature>
<dbReference type="OrthoDB" id="5313741at2759"/>
<sequence length="470" mass="51702">MSAPTSGHVLDASAHTSQSQSDHSKTVMSAPTPDHILDTSTHTGQSQSNPSKTVMSAPSQSQSDHSKTVMSAPTPDHILDTSTHTGQSQSNPSKTVMSAPSQSQSDHSKTVMSEPTPDHALDTSTHTGQSQSNPSKTVMSGPPDHVLDTSTHTGQSQSDHSEILISTSTPGHVLDSSAPDLQQSDATITILYLYRRHRRLREGVKHLFAPSDTSPAEYFIVNRIPHGHFYSWKPIFYRGDNPKYTPTATVIGRATRKGFWRSFCLEVGDGVPEILENEARAKAKRRAAMMAIIRKMIWWKPNPPTEPLEDEQEVLGKVAVVKVSKGFFTRNFDWELDGVQYRWSGTRMFSSGLMKGVKGCTHDLKLVRKSDDAVIAIFEKGRWASYTKSVRSEGPNKSKQLIGKLKVSCQSAASNVIVPPNHRASEDICIGADAGNLTADVIALTCWIAVEAEHRIRYKYLKMAVKWGVF</sequence>
<feature type="region of interest" description="Disordered" evidence="1">
    <location>
        <begin position="1"/>
        <end position="160"/>
    </location>
</feature>
<feature type="compositionally biased region" description="Polar residues" evidence="1">
    <location>
        <begin position="148"/>
        <end position="160"/>
    </location>
</feature>
<organism evidence="2 3">
    <name type="scientific">Penicillium patulum</name>
    <name type="common">Penicillium griseofulvum</name>
    <dbReference type="NCBI Taxonomy" id="5078"/>
    <lineage>
        <taxon>Eukaryota</taxon>
        <taxon>Fungi</taxon>
        <taxon>Dikarya</taxon>
        <taxon>Ascomycota</taxon>
        <taxon>Pezizomycotina</taxon>
        <taxon>Eurotiomycetes</taxon>
        <taxon>Eurotiomycetidae</taxon>
        <taxon>Eurotiales</taxon>
        <taxon>Aspergillaceae</taxon>
        <taxon>Penicillium</taxon>
    </lineage>
</organism>
<feature type="compositionally biased region" description="Polar residues" evidence="1">
    <location>
        <begin position="14"/>
        <end position="29"/>
    </location>
</feature>
<evidence type="ECO:0000313" key="3">
    <source>
        <dbReference type="Proteomes" id="UP000070168"/>
    </source>
</evidence>
<dbReference type="AlphaFoldDB" id="A0A135LVW6"/>
<dbReference type="RefSeq" id="XP_040651586.1">
    <property type="nucleotide sequence ID" value="XM_040787814.1"/>
</dbReference>
<gene>
    <name evidence="2" type="ORF">PGRI_001010</name>
</gene>
<comment type="caution">
    <text evidence="2">The sequence shown here is derived from an EMBL/GenBank/DDBJ whole genome shotgun (WGS) entry which is preliminary data.</text>
</comment>
<evidence type="ECO:0000313" key="2">
    <source>
        <dbReference type="EMBL" id="KXG53051.1"/>
    </source>
</evidence>
<reference evidence="2 3" key="1">
    <citation type="journal article" date="2016" name="BMC Genomics">
        <title>Genome sequencing and secondary metabolism of the postharvest pathogen Penicillium griseofulvum.</title>
        <authorList>
            <person name="Banani H."/>
            <person name="Marcet-Houben M."/>
            <person name="Ballester A.R."/>
            <person name="Abbruscato P."/>
            <person name="Gonzalez-Candelas L."/>
            <person name="Gabaldon T."/>
            <person name="Spadaro D."/>
        </authorList>
    </citation>
    <scope>NUCLEOTIDE SEQUENCE [LARGE SCALE GENOMIC DNA]</scope>
    <source>
        <strain evidence="2 3">PG3</strain>
    </source>
</reference>
<feature type="compositionally biased region" description="Polar residues" evidence="1">
    <location>
        <begin position="122"/>
        <end position="138"/>
    </location>
</feature>
<feature type="compositionally biased region" description="Polar residues" evidence="1">
    <location>
        <begin position="80"/>
        <end position="113"/>
    </location>
</feature>
<accession>A0A135LVW6</accession>
<proteinExistence type="predicted"/>
<name>A0A135LVW6_PENPA</name>